<evidence type="ECO:0008006" key="3">
    <source>
        <dbReference type="Google" id="ProtNLM"/>
    </source>
</evidence>
<dbReference type="OrthoDB" id="60296at2157"/>
<organism evidence="1 2">
    <name type="scientific">Halolamina pelagica</name>
    <dbReference type="NCBI Taxonomy" id="699431"/>
    <lineage>
        <taxon>Archaea</taxon>
        <taxon>Methanobacteriati</taxon>
        <taxon>Methanobacteriota</taxon>
        <taxon>Stenosarchaea group</taxon>
        <taxon>Halobacteria</taxon>
        <taxon>Halobacteriales</taxon>
        <taxon>Haloferacaceae</taxon>
    </lineage>
</organism>
<dbReference type="Proteomes" id="UP000050535">
    <property type="component" value="Unassembled WGS sequence"/>
</dbReference>
<protein>
    <recommendedName>
        <fullName evidence="3">ACT domain-containing protein</fullName>
    </recommendedName>
</protein>
<dbReference type="CDD" id="cd04886">
    <property type="entry name" value="ACT_ThrD-II-like"/>
    <property type="match status" value="1"/>
</dbReference>
<reference evidence="2" key="1">
    <citation type="submission" date="2013-11" db="EMBL/GenBank/DDBJ databases">
        <authorList>
            <person name="Hoang H.T."/>
            <person name="Killian M.L."/>
            <person name="Madson D.M."/>
            <person name="Arruda P.H.E."/>
            <person name="Sun D."/>
            <person name="Schwartz K.J."/>
            <person name="Yoon K."/>
        </authorList>
    </citation>
    <scope>NUCLEOTIDE SEQUENCE [LARGE SCALE GENOMIC DNA]</scope>
    <source>
        <strain evidence="2">CDK2</strain>
    </source>
</reference>
<comment type="caution">
    <text evidence="1">The sequence shown here is derived from an EMBL/GenBank/DDBJ whole genome shotgun (WGS) entry which is preliminary data.</text>
</comment>
<dbReference type="STRING" id="699431.SY89_01073"/>
<evidence type="ECO:0000313" key="1">
    <source>
        <dbReference type="EMBL" id="KPN30345.1"/>
    </source>
</evidence>
<sequence length="174" mass="18564">MSRQDSVTTHTLRLELTDEPGELRAALEPIAEHGGNLLSVFHERGNLTPGGRIPVEVAIDCPAGRFDDVIEGLREAGVTVVAADEEYYGEAFRVLLTGHLVDTDLSATLREIERTSTVSVEELSLSAPDGVEAVSSAYLRLGARSGERGVALDRVREIADAKGLTVVEPLGTDA</sequence>
<dbReference type="AlphaFoldDB" id="A0A0P7GAB8"/>
<dbReference type="InterPro" id="IPR044561">
    <property type="entry name" value="ACT_ThrD-II-like"/>
</dbReference>
<accession>A0A0P7GAB8</accession>
<dbReference type="SUPFAM" id="SSF55021">
    <property type="entry name" value="ACT-like"/>
    <property type="match status" value="1"/>
</dbReference>
<dbReference type="RefSeq" id="WP_054583354.1">
    <property type="nucleotide sequence ID" value="NZ_LGUC01000001.1"/>
</dbReference>
<proteinExistence type="predicted"/>
<dbReference type="InterPro" id="IPR045865">
    <property type="entry name" value="ACT-like_dom_sf"/>
</dbReference>
<evidence type="ECO:0000313" key="2">
    <source>
        <dbReference type="Proteomes" id="UP000050535"/>
    </source>
</evidence>
<keyword evidence="2" id="KW-1185">Reference proteome</keyword>
<name>A0A0P7GAB8_9EURY</name>
<dbReference type="EMBL" id="LGUC01000001">
    <property type="protein sequence ID" value="KPN30345.1"/>
    <property type="molecule type" value="Genomic_DNA"/>
</dbReference>
<gene>
    <name evidence="1" type="ORF">SY89_01073</name>
</gene>